<evidence type="ECO:0000256" key="9">
    <source>
        <dbReference type="ARBA" id="ARBA00023242"/>
    </source>
</evidence>
<sequence>MEAHKVLRSAGYKVRSYGTGSSVRLPGPTIDKPNVFPFTTPYTKILSTLKSQDTKMHKLTGVLEMTQRNVDVKKAPERWPFFNQPPQRLPDSEWSALGFEDELDFDIVVTCEERCFDSVVDDFLARAYFEGGDTLTGRTVHCFNVEIRDEHQTALIGGKAILKLADLLSECHRASLEWMNSKDENSDLLDVVPFEDRIPDAITKWQAEHPNLPLLYCVCYH</sequence>
<keyword evidence="14" id="KW-1185">Reference proteome</keyword>
<evidence type="ECO:0000256" key="2">
    <source>
        <dbReference type="ARBA" id="ARBA00004123"/>
    </source>
</evidence>
<dbReference type="EMBL" id="KV453848">
    <property type="protein sequence ID" value="ODV87617.1"/>
    <property type="molecule type" value="Genomic_DNA"/>
</dbReference>
<evidence type="ECO:0000256" key="12">
    <source>
        <dbReference type="RuleBase" id="RU369031"/>
    </source>
</evidence>
<dbReference type="GO" id="GO:0005634">
    <property type="term" value="C:nucleus"/>
    <property type="evidence" value="ECO:0007669"/>
    <property type="project" value="UniProtKB-SubCell"/>
</dbReference>
<dbReference type="STRING" id="983967.A0A1E4T774"/>
<reference evidence="14" key="1">
    <citation type="submission" date="2016-04" db="EMBL/GenBank/DDBJ databases">
        <title>Comparative genomics of biotechnologically important yeasts.</title>
        <authorList>
            <consortium name="DOE Joint Genome Institute"/>
            <person name="Riley R."/>
            <person name="Haridas S."/>
            <person name="Wolfe K.H."/>
            <person name="Lopes M.R."/>
            <person name="Hittinger C.T."/>
            <person name="Goker M."/>
            <person name="Salamov A."/>
            <person name="Wisecaver J."/>
            <person name="Long T.M."/>
            <person name="Aerts A.L."/>
            <person name="Barry K."/>
            <person name="Choi C."/>
            <person name="Clum A."/>
            <person name="Coughlan A.Y."/>
            <person name="Deshpande S."/>
            <person name="Douglass A.P."/>
            <person name="Hanson S.J."/>
            <person name="Klenk H.-P."/>
            <person name="Labutti K."/>
            <person name="Lapidus A."/>
            <person name="Lindquist E."/>
            <person name="Lipzen A."/>
            <person name="Meier-Kolthoff J.P."/>
            <person name="Ohm R.A."/>
            <person name="Otillar R.P."/>
            <person name="Pangilinan J."/>
            <person name="Peng Y."/>
            <person name="Rokas A."/>
            <person name="Rosa C.A."/>
            <person name="Scheuner C."/>
            <person name="Sibirny A.A."/>
            <person name="Slot J.C."/>
            <person name="Stielow J.B."/>
            <person name="Sun H."/>
            <person name="Kurtzman C.P."/>
            <person name="Blackwell M."/>
            <person name="Grigoriev I.V."/>
            <person name="Jeffries T.W."/>
        </authorList>
    </citation>
    <scope>NUCLEOTIDE SEQUENCE [LARGE SCALE GENOMIC DNA]</scope>
    <source>
        <strain evidence="14">NRRL YB-2248</strain>
    </source>
</reference>
<evidence type="ECO:0000313" key="14">
    <source>
        <dbReference type="Proteomes" id="UP000094801"/>
    </source>
</evidence>
<evidence type="ECO:0000256" key="8">
    <source>
        <dbReference type="ARBA" id="ARBA00022912"/>
    </source>
</evidence>
<organism evidence="13 14">
    <name type="scientific">[Candida] arabinofermentans NRRL YB-2248</name>
    <dbReference type="NCBI Taxonomy" id="983967"/>
    <lineage>
        <taxon>Eukaryota</taxon>
        <taxon>Fungi</taxon>
        <taxon>Dikarya</taxon>
        <taxon>Ascomycota</taxon>
        <taxon>Saccharomycotina</taxon>
        <taxon>Pichiomycetes</taxon>
        <taxon>Pichiales</taxon>
        <taxon>Pichiaceae</taxon>
        <taxon>Ogataea</taxon>
        <taxon>Ogataea/Candida clade</taxon>
    </lineage>
</organism>
<evidence type="ECO:0000256" key="11">
    <source>
        <dbReference type="ARBA" id="ARBA00048336"/>
    </source>
</evidence>
<comment type="function">
    <text evidence="12">Component of the cleavage and polyadenylation factor (CPF) complex, which plays a key role in polyadenylation-dependent pre-mRNA 3'-end formation and cooperates with cleavage factors including the CFIA complex and NAB4/CFIB. SSU72 is required for 3'-end formation of snoRNAs.</text>
</comment>
<evidence type="ECO:0000256" key="3">
    <source>
        <dbReference type="ARBA" id="ARBA00008978"/>
    </source>
</evidence>
<comment type="subcellular location">
    <subcellularLocation>
        <location evidence="2 12">Nucleus</location>
    </subcellularLocation>
</comment>
<name>A0A1E4T774_9ASCO</name>
<evidence type="ECO:0000256" key="4">
    <source>
        <dbReference type="ARBA" id="ARBA00013081"/>
    </source>
</evidence>
<accession>A0A1E4T774</accession>
<comment type="catalytic activity">
    <reaction evidence="10 12">
        <text>O-phospho-L-seryl-[protein] + H2O = L-seryl-[protein] + phosphate</text>
        <dbReference type="Rhea" id="RHEA:20629"/>
        <dbReference type="Rhea" id="RHEA-COMP:9863"/>
        <dbReference type="Rhea" id="RHEA-COMP:11604"/>
        <dbReference type="ChEBI" id="CHEBI:15377"/>
        <dbReference type="ChEBI" id="CHEBI:29999"/>
        <dbReference type="ChEBI" id="CHEBI:43474"/>
        <dbReference type="ChEBI" id="CHEBI:83421"/>
        <dbReference type="EC" id="3.1.3.16"/>
    </reaction>
</comment>
<dbReference type="OrthoDB" id="57957at2759"/>
<evidence type="ECO:0000256" key="5">
    <source>
        <dbReference type="ARBA" id="ARBA00017215"/>
    </source>
</evidence>
<keyword evidence="9 12" id="KW-0539">Nucleus</keyword>
<keyword evidence="7 12" id="KW-0378">Hydrolase</keyword>
<dbReference type="Pfam" id="PF04722">
    <property type="entry name" value="Ssu72"/>
    <property type="match status" value="1"/>
</dbReference>
<dbReference type="Proteomes" id="UP000094801">
    <property type="component" value="Unassembled WGS sequence"/>
</dbReference>
<keyword evidence="6 12" id="KW-0507">mRNA processing</keyword>
<dbReference type="InterPro" id="IPR006811">
    <property type="entry name" value="RNA_pol_II_suA"/>
</dbReference>
<protein>
    <recommendedName>
        <fullName evidence="5 12">RNA polymerase II subunit A C-terminal domain phosphatase SSU72</fullName>
        <shortName evidence="12">CTD phosphatase SSU72</shortName>
        <ecNumber evidence="4 12">3.1.3.16</ecNumber>
    </recommendedName>
</protein>
<evidence type="ECO:0000256" key="1">
    <source>
        <dbReference type="ARBA" id="ARBA00002497"/>
    </source>
</evidence>
<dbReference type="Gene3D" id="3.40.50.2300">
    <property type="match status" value="1"/>
</dbReference>
<dbReference type="GO" id="GO:0006397">
    <property type="term" value="P:mRNA processing"/>
    <property type="evidence" value="ECO:0007669"/>
    <property type="project" value="UniProtKB-KW"/>
</dbReference>
<comment type="subunit">
    <text evidence="12">Component of the cleavage and polyadenylation factor (CPF) complex.</text>
</comment>
<proteinExistence type="inferred from homology"/>
<comment type="similarity">
    <text evidence="3 12">Belongs to the SSU72 phosphatase family.</text>
</comment>
<dbReference type="EC" id="3.1.3.16" evidence="4 12"/>
<evidence type="ECO:0000256" key="7">
    <source>
        <dbReference type="ARBA" id="ARBA00022801"/>
    </source>
</evidence>
<comment type="catalytic activity">
    <reaction evidence="11 12">
        <text>O-phospho-L-threonyl-[protein] + H2O = L-threonyl-[protein] + phosphate</text>
        <dbReference type="Rhea" id="RHEA:47004"/>
        <dbReference type="Rhea" id="RHEA-COMP:11060"/>
        <dbReference type="Rhea" id="RHEA-COMP:11605"/>
        <dbReference type="ChEBI" id="CHEBI:15377"/>
        <dbReference type="ChEBI" id="CHEBI:30013"/>
        <dbReference type="ChEBI" id="CHEBI:43474"/>
        <dbReference type="ChEBI" id="CHEBI:61977"/>
        <dbReference type="EC" id="3.1.3.16"/>
    </reaction>
</comment>
<evidence type="ECO:0000256" key="10">
    <source>
        <dbReference type="ARBA" id="ARBA00047761"/>
    </source>
</evidence>
<dbReference type="PANTHER" id="PTHR20383">
    <property type="entry name" value="RNA POLYMERASE II SUBUNIT A C-TERMINAL DOMAIN PHOSPHATASE"/>
    <property type="match status" value="1"/>
</dbReference>
<evidence type="ECO:0000313" key="13">
    <source>
        <dbReference type="EMBL" id="ODV87617.1"/>
    </source>
</evidence>
<evidence type="ECO:0000256" key="6">
    <source>
        <dbReference type="ARBA" id="ARBA00022664"/>
    </source>
</evidence>
<dbReference type="GO" id="GO:0004722">
    <property type="term" value="F:protein serine/threonine phosphatase activity"/>
    <property type="evidence" value="ECO:0007669"/>
    <property type="project" value="UniProtKB-UniRule"/>
</dbReference>
<keyword evidence="8 12" id="KW-0904">Protein phosphatase</keyword>
<gene>
    <name evidence="13" type="ORF">CANARDRAFT_194726</name>
</gene>
<comment type="function">
    <text evidence="1 12">Processively dephosphorylates Ser-5 of the heptad repeats YSPTSPS in the C-terminal domain of the largest RNA polymerase II subunit (RPB1).</text>
</comment>
<dbReference type="AlphaFoldDB" id="A0A1E4T774"/>